<protein>
    <submittedName>
        <fullName evidence="1">Uncharacterized protein</fullName>
    </submittedName>
</protein>
<name>A0ABQ8EAI6_BRANA</name>
<sequence length="122" mass="14750">MLEPSYVLLGVKFYTDAFQSMTNHNYRDQMFNRILVTPGTRSNRRTTYGWQLYSIDKTDQKIYGNGSRKSYEIERATIKLRDLFGVYWLLKEYQKEYYDIHMHIDPCERCNQFERHLPAICD</sequence>
<evidence type="ECO:0000313" key="1">
    <source>
        <dbReference type="EMBL" id="KAH0938669.1"/>
    </source>
</evidence>
<proteinExistence type="predicted"/>
<dbReference type="Proteomes" id="UP000824890">
    <property type="component" value="Unassembled WGS sequence"/>
</dbReference>
<dbReference type="EMBL" id="JAGKQM010000002">
    <property type="protein sequence ID" value="KAH0938669.1"/>
    <property type="molecule type" value="Genomic_DNA"/>
</dbReference>
<evidence type="ECO:0000313" key="2">
    <source>
        <dbReference type="Proteomes" id="UP000824890"/>
    </source>
</evidence>
<keyword evidence="2" id="KW-1185">Reference proteome</keyword>
<comment type="caution">
    <text evidence="1">The sequence shown here is derived from an EMBL/GenBank/DDBJ whole genome shotgun (WGS) entry which is preliminary data.</text>
</comment>
<gene>
    <name evidence="1" type="ORF">HID58_006130</name>
</gene>
<accession>A0ABQ8EAI6</accession>
<reference evidence="1 2" key="1">
    <citation type="submission" date="2021-05" db="EMBL/GenBank/DDBJ databases">
        <title>Genome Assembly of Synthetic Allotetraploid Brassica napus Reveals Homoeologous Exchanges between Subgenomes.</title>
        <authorList>
            <person name="Davis J.T."/>
        </authorList>
    </citation>
    <scope>NUCLEOTIDE SEQUENCE [LARGE SCALE GENOMIC DNA]</scope>
    <source>
        <strain evidence="2">cv. Da-Ae</strain>
        <tissue evidence="1">Seedling</tissue>
    </source>
</reference>
<organism evidence="1 2">
    <name type="scientific">Brassica napus</name>
    <name type="common">Rape</name>
    <dbReference type="NCBI Taxonomy" id="3708"/>
    <lineage>
        <taxon>Eukaryota</taxon>
        <taxon>Viridiplantae</taxon>
        <taxon>Streptophyta</taxon>
        <taxon>Embryophyta</taxon>
        <taxon>Tracheophyta</taxon>
        <taxon>Spermatophyta</taxon>
        <taxon>Magnoliopsida</taxon>
        <taxon>eudicotyledons</taxon>
        <taxon>Gunneridae</taxon>
        <taxon>Pentapetalae</taxon>
        <taxon>rosids</taxon>
        <taxon>malvids</taxon>
        <taxon>Brassicales</taxon>
        <taxon>Brassicaceae</taxon>
        <taxon>Brassiceae</taxon>
        <taxon>Brassica</taxon>
    </lineage>
</organism>